<sequence length="50" mass="5680">MDTFKLEGVFILIKQLLKVGCRILRLNLENALTLVVFIRIIGFSGIIYPS</sequence>
<reference evidence="2 3" key="1">
    <citation type="submission" date="2011-09" db="EMBL/GenBank/DDBJ databases">
        <authorList>
            <person name="Weinstock G."/>
            <person name="Sodergren E."/>
            <person name="Clifton S."/>
            <person name="Fulton L."/>
            <person name="Fulton B."/>
            <person name="Courtney L."/>
            <person name="Fronick C."/>
            <person name="Harrison M."/>
            <person name="Strong C."/>
            <person name="Farmer C."/>
            <person name="Delahaunty K."/>
            <person name="Markovic C."/>
            <person name="Hall O."/>
            <person name="Minx P."/>
            <person name="Tomlinson C."/>
            <person name="Mitreva M."/>
            <person name="Hou S."/>
            <person name="Chen J."/>
            <person name="Wollam A."/>
            <person name="Pepin K.H."/>
            <person name="Johnson M."/>
            <person name="Bhonagiri V."/>
            <person name="Zhang X."/>
            <person name="Suruliraj S."/>
            <person name="Warren W."/>
            <person name="Chinwalla A."/>
            <person name="Mardis E.R."/>
            <person name="Wilson R.K."/>
        </authorList>
    </citation>
    <scope>NUCLEOTIDE SEQUENCE [LARGE SCALE GENOMIC DNA]</scope>
    <source>
        <strain evidence="2 3">F0439</strain>
    </source>
</reference>
<keyword evidence="1" id="KW-0472">Membrane</keyword>
<evidence type="ECO:0000313" key="3">
    <source>
        <dbReference type="Proteomes" id="UP000004625"/>
    </source>
</evidence>
<keyword evidence="3" id="KW-1185">Reference proteome</keyword>
<protein>
    <submittedName>
        <fullName evidence="2">Uncharacterized protein</fullName>
    </submittedName>
</protein>
<dbReference type="STRING" id="797515.HMPREF9103_01042"/>
<proteinExistence type="predicted"/>
<evidence type="ECO:0000256" key="1">
    <source>
        <dbReference type="SAM" id="Phobius"/>
    </source>
</evidence>
<comment type="caution">
    <text evidence="2">The sequence shown here is derived from an EMBL/GenBank/DDBJ whole genome shotgun (WGS) entry which is preliminary data.</text>
</comment>
<name>G9ZMU2_9LACO</name>
<evidence type="ECO:0000313" key="2">
    <source>
        <dbReference type="EMBL" id="EHL99214.1"/>
    </source>
</evidence>
<dbReference type="HOGENOM" id="CLU_3119180_0_0_9"/>
<organism evidence="2 3">
    <name type="scientific">Lentilactobacillus parafarraginis F0439</name>
    <dbReference type="NCBI Taxonomy" id="797515"/>
    <lineage>
        <taxon>Bacteria</taxon>
        <taxon>Bacillati</taxon>
        <taxon>Bacillota</taxon>
        <taxon>Bacilli</taxon>
        <taxon>Lactobacillales</taxon>
        <taxon>Lactobacillaceae</taxon>
        <taxon>Lentilactobacillus</taxon>
    </lineage>
</organism>
<keyword evidence="1" id="KW-0812">Transmembrane</keyword>
<keyword evidence="1" id="KW-1133">Transmembrane helix</keyword>
<feature type="transmembrane region" description="Helical" evidence="1">
    <location>
        <begin position="31"/>
        <end position="48"/>
    </location>
</feature>
<gene>
    <name evidence="2" type="ORF">HMPREF9103_01042</name>
</gene>
<dbReference type="Proteomes" id="UP000004625">
    <property type="component" value="Unassembled WGS sequence"/>
</dbReference>
<accession>G9ZMU2</accession>
<dbReference type="EMBL" id="AGEY01000047">
    <property type="protein sequence ID" value="EHL99214.1"/>
    <property type="molecule type" value="Genomic_DNA"/>
</dbReference>
<dbReference type="AlphaFoldDB" id="G9ZMU2"/>